<dbReference type="InParanoid" id="W3XEI1"/>
<dbReference type="eggNOG" id="ENOG502RX7D">
    <property type="taxonomic scope" value="Eukaryota"/>
</dbReference>
<feature type="domain" description="DUF6923" evidence="1">
    <location>
        <begin position="14"/>
        <end position="231"/>
    </location>
</feature>
<sequence>MDAATNAFTTVKSNVGGSSSLDAVGLNIADGYLYAVQGSAPSRLLRISTADGSTQDMGSLNLTTTYNTGVVDESSQYWIINTAGTSWVQIDLRPGLSTFGRTVASGTSATPAYAVQDWAWVPGANGGNYLYGLGSTTGLLGGTYLMQWNRATKTWANTYTYLNILGLLEGSTANWASVWAGQDGTLFGYDNGSGQVYNFVLPTSGALNLNLLAAQVATGSKASLSDGARCVRVLNG</sequence>
<dbReference type="Proteomes" id="UP000030651">
    <property type="component" value="Unassembled WGS sequence"/>
</dbReference>
<name>W3XEI1_PESFW</name>
<dbReference type="RefSeq" id="XP_007832249.1">
    <property type="nucleotide sequence ID" value="XM_007834058.1"/>
</dbReference>
<dbReference type="Pfam" id="PF21959">
    <property type="entry name" value="DUF6923"/>
    <property type="match status" value="1"/>
</dbReference>
<evidence type="ECO:0000313" key="2">
    <source>
        <dbReference type="EMBL" id="ETS83601.1"/>
    </source>
</evidence>
<dbReference type="HOGENOM" id="CLU_085424_0_0_1"/>
<keyword evidence="3" id="KW-1185">Reference proteome</keyword>
<gene>
    <name evidence="2" type="ORF">PFICI_05477</name>
</gene>
<dbReference type="EMBL" id="KI912111">
    <property type="protein sequence ID" value="ETS83601.1"/>
    <property type="molecule type" value="Genomic_DNA"/>
</dbReference>
<reference evidence="3" key="1">
    <citation type="journal article" date="2015" name="BMC Genomics">
        <title>Genomic and transcriptomic analysis of the endophytic fungus Pestalotiopsis fici reveals its lifestyle and high potential for synthesis of natural products.</title>
        <authorList>
            <person name="Wang X."/>
            <person name="Zhang X."/>
            <person name="Liu L."/>
            <person name="Xiang M."/>
            <person name="Wang W."/>
            <person name="Sun X."/>
            <person name="Che Y."/>
            <person name="Guo L."/>
            <person name="Liu G."/>
            <person name="Guo L."/>
            <person name="Wang C."/>
            <person name="Yin W.B."/>
            <person name="Stadler M."/>
            <person name="Zhang X."/>
            <person name="Liu X."/>
        </authorList>
    </citation>
    <scope>NUCLEOTIDE SEQUENCE [LARGE SCALE GENOMIC DNA]</scope>
    <source>
        <strain evidence="3">W106-1 / CGMCC3.15140</strain>
    </source>
</reference>
<evidence type="ECO:0000259" key="1">
    <source>
        <dbReference type="Pfam" id="PF21959"/>
    </source>
</evidence>
<proteinExistence type="predicted"/>
<dbReference type="AlphaFoldDB" id="W3XEI1"/>
<organism evidence="2 3">
    <name type="scientific">Pestalotiopsis fici (strain W106-1 / CGMCC3.15140)</name>
    <dbReference type="NCBI Taxonomy" id="1229662"/>
    <lineage>
        <taxon>Eukaryota</taxon>
        <taxon>Fungi</taxon>
        <taxon>Dikarya</taxon>
        <taxon>Ascomycota</taxon>
        <taxon>Pezizomycotina</taxon>
        <taxon>Sordariomycetes</taxon>
        <taxon>Xylariomycetidae</taxon>
        <taxon>Amphisphaeriales</taxon>
        <taxon>Sporocadaceae</taxon>
        <taxon>Pestalotiopsis</taxon>
    </lineage>
</organism>
<accession>W3XEI1</accession>
<dbReference type="OMA" id="YWIINTA"/>
<dbReference type="InterPro" id="IPR054215">
    <property type="entry name" value="DUF6923"/>
</dbReference>
<dbReference type="GeneID" id="19270490"/>
<evidence type="ECO:0000313" key="3">
    <source>
        <dbReference type="Proteomes" id="UP000030651"/>
    </source>
</evidence>
<dbReference type="KEGG" id="pfy:PFICI_05477"/>
<dbReference type="OrthoDB" id="4405280at2759"/>
<protein>
    <recommendedName>
        <fullName evidence="1">DUF6923 domain-containing protein</fullName>
    </recommendedName>
</protein>